<dbReference type="PRINTS" id="PR00111">
    <property type="entry name" value="ABHYDROLASE"/>
</dbReference>
<keyword evidence="1 3" id="KW-0378">Hydrolase</keyword>
<name>A0A556QNU9_9BACT</name>
<dbReference type="InterPro" id="IPR000073">
    <property type="entry name" value="AB_hydrolase_1"/>
</dbReference>
<dbReference type="OrthoDB" id="9808398at2"/>
<evidence type="ECO:0000256" key="1">
    <source>
        <dbReference type="ARBA" id="ARBA00022801"/>
    </source>
</evidence>
<comment type="caution">
    <text evidence="3">The sequence shown here is derived from an EMBL/GenBank/DDBJ whole genome shotgun (WGS) entry which is preliminary data.</text>
</comment>
<accession>A0A556QNU9</accession>
<dbReference type="PANTHER" id="PTHR46118:SF4">
    <property type="entry name" value="PROTEIN ABHD11"/>
    <property type="match status" value="1"/>
</dbReference>
<keyword evidence="4" id="KW-1185">Reference proteome</keyword>
<dbReference type="Proteomes" id="UP000315648">
    <property type="component" value="Unassembled WGS sequence"/>
</dbReference>
<dbReference type="Gene3D" id="3.40.50.1820">
    <property type="entry name" value="alpha/beta hydrolase"/>
    <property type="match status" value="1"/>
</dbReference>
<dbReference type="InterPro" id="IPR029058">
    <property type="entry name" value="AB_hydrolase_fold"/>
</dbReference>
<dbReference type="GO" id="GO:0016787">
    <property type="term" value="F:hydrolase activity"/>
    <property type="evidence" value="ECO:0007669"/>
    <property type="project" value="UniProtKB-KW"/>
</dbReference>
<dbReference type="Pfam" id="PF00561">
    <property type="entry name" value="Abhydrolase_1"/>
    <property type="match status" value="1"/>
</dbReference>
<dbReference type="PANTHER" id="PTHR46118">
    <property type="entry name" value="PROTEIN ABHD11"/>
    <property type="match status" value="1"/>
</dbReference>
<dbReference type="EMBL" id="VMBG01000001">
    <property type="protein sequence ID" value="TSJ78311.1"/>
    <property type="molecule type" value="Genomic_DNA"/>
</dbReference>
<protein>
    <submittedName>
        <fullName evidence="3">Alpha/beta fold hydrolase</fullName>
    </submittedName>
</protein>
<dbReference type="AlphaFoldDB" id="A0A556QNU9"/>
<reference evidence="3 4" key="1">
    <citation type="submission" date="2019-07" db="EMBL/GenBank/DDBJ databases">
        <title>Description of 53C-WASEF.</title>
        <authorList>
            <person name="Pitt A."/>
            <person name="Hahn M.W."/>
        </authorList>
    </citation>
    <scope>NUCLEOTIDE SEQUENCE [LARGE SCALE GENOMIC DNA]</scope>
    <source>
        <strain evidence="3 4">53C-WASEF</strain>
    </source>
</reference>
<evidence type="ECO:0000259" key="2">
    <source>
        <dbReference type="Pfam" id="PF00561"/>
    </source>
</evidence>
<evidence type="ECO:0000313" key="3">
    <source>
        <dbReference type="EMBL" id="TSJ78311.1"/>
    </source>
</evidence>
<sequence length="255" mass="28267">MTMLFHRDLGGAGNPPLVVLHGLLGSSRNWLTTGGDLASRYHVLAPDLRNHGKSPHDAPMDYPTMMADVLAWMDAQGLEKVTLMGHSMGGKVAMLLACRHPERVERLVVVDIAPKDYLSHAHRAEFAAMNELRLDTLQSRGEAELRFEARVSDWGMRKFLTTNLERDEAGTGWRWQINLPVITAALTEIEGNSLVSEDKFDGPVLFVTGGKSRYVREEDFSVITAHFPKAQVKTIAESGHNPHMETRAEFVAAVA</sequence>
<organism evidence="3 4">
    <name type="scientific">Rariglobus hedericola</name>
    <dbReference type="NCBI Taxonomy" id="2597822"/>
    <lineage>
        <taxon>Bacteria</taxon>
        <taxon>Pseudomonadati</taxon>
        <taxon>Verrucomicrobiota</taxon>
        <taxon>Opitutia</taxon>
        <taxon>Opitutales</taxon>
        <taxon>Opitutaceae</taxon>
        <taxon>Rariglobus</taxon>
    </lineage>
</organism>
<feature type="domain" description="AB hydrolase-1" evidence="2">
    <location>
        <begin position="15"/>
        <end position="245"/>
    </location>
</feature>
<evidence type="ECO:0000313" key="4">
    <source>
        <dbReference type="Proteomes" id="UP000315648"/>
    </source>
</evidence>
<dbReference type="SUPFAM" id="SSF53474">
    <property type="entry name" value="alpha/beta-Hydrolases"/>
    <property type="match status" value="1"/>
</dbReference>
<proteinExistence type="predicted"/>
<gene>
    <name evidence="3" type="ORF">FPL22_03115</name>
</gene>